<dbReference type="PANTHER" id="PTHR14514">
    <property type="entry name" value="PKA ANCHORING PROTEIN"/>
    <property type="match status" value="1"/>
</dbReference>
<feature type="compositionally biased region" description="Basic and acidic residues" evidence="6">
    <location>
        <begin position="731"/>
        <end position="749"/>
    </location>
</feature>
<feature type="coiled-coil region" evidence="5">
    <location>
        <begin position="658"/>
        <end position="685"/>
    </location>
</feature>
<evidence type="ECO:0000313" key="8">
    <source>
        <dbReference type="Proteomes" id="UP001460270"/>
    </source>
</evidence>
<feature type="region of interest" description="Disordered" evidence="6">
    <location>
        <begin position="214"/>
        <end position="233"/>
    </location>
</feature>
<dbReference type="EMBL" id="JBBPFD010000020">
    <property type="protein sequence ID" value="KAK7884443.1"/>
    <property type="molecule type" value="Genomic_DNA"/>
</dbReference>
<evidence type="ECO:0000256" key="6">
    <source>
        <dbReference type="SAM" id="MobiDB-lite"/>
    </source>
</evidence>
<feature type="compositionally biased region" description="Basic and acidic residues" evidence="6">
    <location>
        <begin position="220"/>
        <end position="230"/>
    </location>
</feature>
<comment type="caution">
    <text evidence="7">The sequence shown here is derived from an EMBL/GenBank/DDBJ whole genome shotgun (WGS) entry which is preliminary data.</text>
</comment>
<feature type="region of interest" description="Disordered" evidence="6">
    <location>
        <begin position="729"/>
        <end position="763"/>
    </location>
</feature>
<evidence type="ECO:0000256" key="1">
    <source>
        <dbReference type="ARBA" id="ARBA00004308"/>
    </source>
</evidence>
<comment type="subcellular location">
    <subcellularLocation>
        <location evidence="1">Endomembrane system</location>
    </subcellularLocation>
</comment>
<reference evidence="8" key="1">
    <citation type="submission" date="2024-04" db="EMBL/GenBank/DDBJ databases">
        <title>Salinicola lusitanus LLJ914,a marine bacterium isolated from the Okinawa Trough.</title>
        <authorList>
            <person name="Li J."/>
        </authorList>
    </citation>
    <scope>NUCLEOTIDE SEQUENCE [LARGE SCALE GENOMIC DNA]</scope>
</reference>
<feature type="region of interest" description="Disordered" evidence="6">
    <location>
        <begin position="423"/>
        <end position="447"/>
    </location>
</feature>
<feature type="compositionally biased region" description="Basic and acidic residues" evidence="6">
    <location>
        <begin position="15"/>
        <end position="29"/>
    </location>
</feature>
<dbReference type="Gene3D" id="1.20.58.60">
    <property type="match status" value="1"/>
</dbReference>
<feature type="coiled-coil region" evidence="5">
    <location>
        <begin position="340"/>
        <end position="367"/>
    </location>
</feature>
<protein>
    <submittedName>
        <fullName evidence="7">Uncharacterized protein</fullName>
    </submittedName>
</protein>
<dbReference type="AlphaFoldDB" id="A0AAW0MXV0"/>
<keyword evidence="4" id="KW-0472">Membrane</keyword>
<gene>
    <name evidence="7" type="ORF">WMY93_027566</name>
</gene>
<feature type="compositionally biased region" description="Basic and acidic residues" evidence="6">
    <location>
        <begin position="1099"/>
        <end position="1111"/>
    </location>
</feature>
<proteinExistence type="predicted"/>
<accession>A0AAW0MXV0</accession>
<keyword evidence="5" id="KW-0175">Coiled coil</keyword>
<evidence type="ECO:0000256" key="5">
    <source>
        <dbReference type="SAM" id="Coils"/>
    </source>
</evidence>
<dbReference type="PANTHER" id="PTHR14514:SF4">
    <property type="entry name" value="NESPRIN-2"/>
    <property type="match status" value="1"/>
</dbReference>
<keyword evidence="8" id="KW-1185">Reference proteome</keyword>
<feature type="coiled-coil region" evidence="5">
    <location>
        <begin position="892"/>
        <end position="977"/>
    </location>
</feature>
<keyword evidence="3" id="KW-0677">Repeat</keyword>
<sequence>MPVQERLQVAQSLDDPQRRSLEASVKETEEQWSSVSRAADKALNAAQIEAAVEREYETFRERWEYLQSWIREQKQKIMSITALGTSEERLQLAQAVLNSKPEGDSKMRELSRQAQSLLQSPDLDSSRRAEVERMVLDVEQQWKTALQTAAQAELRSLSDDFDNQSQTAQSWIRERHQQLQSVGGQTPPQQRIHTAQAVLSCKPDGDCRVNNLRRRGQSLSDHRDLSDGRKQQLQQTVKDTEEQWRNVLQNAKQIQNTAEEQVREEEESKRRQLKEFDSQKEETCLWLKDLQQRLACVKEQPTAEDRLNTAQTILSSKADGDSKLQELRRRSQNLHPDVDRADISRTVEELERQWAELLQDVRLVLDQSERQCVLENLLKEYNQTRDKTCAWIQEREEKVKELDVNAEPEQTISTAQTCYRRAEGNAEESRGPVHRPQGDGRFQSPGNQHRILVKDLRRQLEEKGTGATGTQAEIEERLNTAQLSAGTSGASGVCQFQRSQLESRLSELKTQTSSLPRVFPWPGLGERRQTADQTRTMIDQTTALAPAAPRPHRKQAAELAELTHDPSWTSTNWNEMEQCIPDLLKQLTKLGYNCCVLGGSEFPGGGILAERQCTQLMEQHEAAQDWLREQVKALGPAPEDKHGLHSAVNTLKMVLNCRLNGDNQLKELKRRAQSLSENTDLDQNQRLEIQNKDFRSVWCPASSSVPSSSPRLSELKTQTSSLPRVFPVARTRGEETDRGPNQNHDRSDHSFSTAAPRHTQTGCRAAELTHDPSWTSTNWNEMEQCIPDLLKQLTEALSFLEEGILAERQCTQLMEQHEAAQDWLREQVKALDRPQRINTASTALLQTVHREQTEMGELDKSRDGLLDLCTPGGRDALTLDVSHLHDLCATSEQEVKQHLTFCEARLEAMERQVEQRAQGLKERASALQWELRSLDQALSYSQPQNNISQLQQHWNSLKNCEKSLEGLRVKLDELLQDVASAPQTEELPTDVTTLVKSLSQQHDSLKSRLSDHQTSCSTNADRCFKDCLQNLQQWNDREAPETSDSLQESLEEGEKYRLDLQEALSHWQFLSDCLSPLVFGKLDLQSSETLTKAETQKNTFDKKKEELDARPKFKPTMVQMPTEVSLVAPPRKSAHR</sequence>
<feature type="region of interest" description="Disordered" evidence="6">
    <location>
        <begin position="1"/>
        <end position="29"/>
    </location>
</feature>
<feature type="region of interest" description="Disordered" evidence="6">
    <location>
        <begin position="507"/>
        <end position="532"/>
    </location>
</feature>
<feature type="region of interest" description="Disordered" evidence="6">
    <location>
        <begin position="1094"/>
        <end position="1136"/>
    </location>
</feature>
<evidence type="ECO:0000256" key="4">
    <source>
        <dbReference type="ARBA" id="ARBA00023136"/>
    </source>
</evidence>
<name>A0AAW0MXV0_9GOBI</name>
<dbReference type="SUPFAM" id="SSF46966">
    <property type="entry name" value="Spectrin repeat"/>
    <property type="match status" value="2"/>
</dbReference>
<evidence type="ECO:0000256" key="2">
    <source>
        <dbReference type="ARBA" id="ARBA00022553"/>
    </source>
</evidence>
<evidence type="ECO:0000256" key="3">
    <source>
        <dbReference type="ARBA" id="ARBA00022737"/>
    </source>
</evidence>
<evidence type="ECO:0000313" key="7">
    <source>
        <dbReference type="EMBL" id="KAK7884443.1"/>
    </source>
</evidence>
<dbReference type="Proteomes" id="UP001460270">
    <property type="component" value="Unassembled WGS sequence"/>
</dbReference>
<organism evidence="7 8">
    <name type="scientific">Mugilogobius chulae</name>
    <name type="common">yellowstripe goby</name>
    <dbReference type="NCBI Taxonomy" id="88201"/>
    <lineage>
        <taxon>Eukaryota</taxon>
        <taxon>Metazoa</taxon>
        <taxon>Chordata</taxon>
        <taxon>Craniata</taxon>
        <taxon>Vertebrata</taxon>
        <taxon>Euteleostomi</taxon>
        <taxon>Actinopterygii</taxon>
        <taxon>Neopterygii</taxon>
        <taxon>Teleostei</taxon>
        <taxon>Neoteleostei</taxon>
        <taxon>Acanthomorphata</taxon>
        <taxon>Gobiaria</taxon>
        <taxon>Gobiiformes</taxon>
        <taxon>Gobioidei</taxon>
        <taxon>Gobiidae</taxon>
        <taxon>Gobionellinae</taxon>
        <taxon>Mugilogobius</taxon>
    </lineage>
</organism>
<keyword evidence="2" id="KW-0597">Phosphoprotein</keyword>
<feature type="compositionally biased region" description="Polar residues" evidence="6">
    <location>
        <begin position="750"/>
        <end position="762"/>
    </location>
</feature>